<proteinExistence type="predicted"/>
<sequence>MKYEDAIVWASGFYLCEHLPATWIDWDDDKLYSYIKEYIWEPFEHYDAPTVFEYIGQLAESVQQLVQKEEV</sequence>
<name>A0AAE8XHH5_9CAUD</name>
<dbReference type="GeneID" id="77933495"/>
<evidence type="ECO:0000313" key="1">
    <source>
        <dbReference type="EMBL" id="UAW01141.1"/>
    </source>
</evidence>
<dbReference type="RefSeq" id="YP_010657576.1">
    <property type="nucleotide sequence ID" value="NC_070848.1"/>
</dbReference>
<dbReference type="KEGG" id="vg:77933495"/>
<dbReference type="Proteomes" id="UP000828026">
    <property type="component" value="Segment"/>
</dbReference>
<dbReference type="EMBL" id="MZ447858">
    <property type="protein sequence ID" value="UAW01141.1"/>
    <property type="molecule type" value="Genomic_DNA"/>
</dbReference>
<accession>A0AAE8XHH5</accession>
<protein>
    <submittedName>
        <fullName evidence="1">Uncharacterized protein</fullName>
    </submittedName>
</protein>
<evidence type="ECO:0000313" key="2">
    <source>
        <dbReference type="Proteomes" id="UP000828026"/>
    </source>
</evidence>
<keyword evidence="2" id="KW-1185">Reference proteome</keyword>
<organism evidence="1 2">
    <name type="scientific">Vibrio phage BUCT194</name>
    <dbReference type="NCBI Taxonomy" id="2859072"/>
    <lineage>
        <taxon>Viruses</taxon>
        <taxon>Duplodnaviria</taxon>
        <taxon>Heunggongvirae</taxon>
        <taxon>Uroviricota</taxon>
        <taxon>Caudoviricetes</taxon>
        <taxon>Schitoviridae</taxon>
        <taxon>Varunavirus</taxon>
        <taxon>Varunavirus BUCT194</taxon>
    </lineage>
</organism>
<reference evidence="1 2" key="1">
    <citation type="submission" date="2021-06" db="EMBL/GenBank/DDBJ databases">
        <authorList>
            <person name="Chen R."/>
            <person name="Qin H."/>
            <person name="He S."/>
            <person name="Han P."/>
            <person name="Xu F."/>
            <person name="Sun H."/>
            <person name="Fan H."/>
            <person name="Tong Y."/>
        </authorList>
    </citation>
    <scope>NUCLEOTIDE SEQUENCE [LARGE SCALE GENOMIC DNA]</scope>
</reference>